<dbReference type="PANTHER" id="PTHR30619">
    <property type="entry name" value="DNA INTERNALIZATION/COMPETENCE PROTEIN COMEC/REC2"/>
    <property type="match status" value="1"/>
</dbReference>
<evidence type="ECO:0000259" key="8">
    <source>
        <dbReference type="Pfam" id="PF03772"/>
    </source>
</evidence>
<evidence type="ECO:0000256" key="6">
    <source>
        <dbReference type="SAM" id="MobiDB-lite"/>
    </source>
</evidence>
<evidence type="ECO:0000256" key="7">
    <source>
        <dbReference type="SAM" id="Phobius"/>
    </source>
</evidence>
<keyword evidence="3 7" id="KW-0812">Transmembrane</keyword>
<keyword evidence="4 7" id="KW-1133">Transmembrane helix</keyword>
<evidence type="ECO:0000256" key="4">
    <source>
        <dbReference type="ARBA" id="ARBA00022989"/>
    </source>
</evidence>
<dbReference type="Pfam" id="PF13567">
    <property type="entry name" value="DUF4131"/>
    <property type="match status" value="1"/>
</dbReference>
<evidence type="ECO:0000256" key="5">
    <source>
        <dbReference type="ARBA" id="ARBA00023136"/>
    </source>
</evidence>
<proteinExistence type="predicted"/>
<evidence type="ECO:0000256" key="2">
    <source>
        <dbReference type="ARBA" id="ARBA00022475"/>
    </source>
</evidence>
<dbReference type="InterPro" id="IPR025405">
    <property type="entry name" value="DUF4131"/>
</dbReference>
<evidence type="ECO:0000313" key="11">
    <source>
        <dbReference type="Proteomes" id="UP000179467"/>
    </source>
</evidence>
<dbReference type="GO" id="GO:0005886">
    <property type="term" value="C:plasma membrane"/>
    <property type="evidence" value="ECO:0007669"/>
    <property type="project" value="UniProtKB-SubCell"/>
</dbReference>
<feature type="transmembrane region" description="Helical" evidence="7">
    <location>
        <begin position="458"/>
        <end position="481"/>
    </location>
</feature>
<feature type="region of interest" description="Disordered" evidence="6">
    <location>
        <begin position="709"/>
        <end position="744"/>
    </location>
</feature>
<protein>
    <submittedName>
        <fullName evidence="10">ComEC family competence protein</fullName>
    </submittedName>
</protein>
<keyword evidence="11" id="KW-1185">Reference proteome</keyword>
<feature type="transmembrane region" description="Helical" evidence="7">
    <location>
        <begin position="392"/>
        <end position="409"/>
    </location>
</feature>
<dbReference type="PANTHER" id="PTHR30619:SF1">
    <property type="entry name" value="RECOMBINATION PROTEIN 2"/>
    <property type="match status" value="1"/>
</dbReference>
<comment type="subcellular location">
    <subcellularLocation>
        <location evidence="1">Cell membrane</location>
        <topology evidence="1">Multi-pass membrane protein</topology>
    </subcellularLocation>
</comment>
<feature type="transmembrane region" description="Helical" evidence="7">
    <location>
        <begin position="345"/>
        <end position="362"/>
    </location>
</feature>
<dbReference type="EMBL" id="MIPT01000001">
    <property type="protein sequence ID" value="OHT20755.1"/>
    <property type="molecule type" value="Genomic_DNA"/>
</dbReference>
<feature type="transmembrane region" description="Helical" evidence="7">
    <location>
        <begin position="493"/>
        <end position="512"/>
    </location>
</feature>
<feature type="domain" description="ComEC/Rec2-related protein" evidence="8">
    <location>
        <begin position="262"/>
        <end position="545"/>
    </location>
</feature>
<comment type="caution">
    <text evidence="10">The sequence shown here is derived from an EMBL/GenBank/DDBJ whole genome shotgun (WGS) entry which is preliminary data.</text>
</comment>
<evidence type="ECO:0000256" key="3">
    <source>
        <dbReference type="ARBA" id="ARBA00022692"/>
    </source>
</evidence>
<evidence type="ECO:0000259" key="9">
    <source>
        <dbReference type="Pfam" id="PF13567"/>
    </source>
</evidence>
<dbReference type="Proteomes" id="UP000179467">
    <property type="component" value="Unassembled WGS sequence"/>
</dbReference>
<dbReference type="Pfam" id="PF03772">
    <property type="entry name" value="Competence"/>
    <property type="match status" value="1"/>
</dbReference>
<feature type="transmembrane region" description="Helical" evidence="7">
    <location>
        <begin position="96"/>
        <end position="115"/>
    </location>
</feature>
<name>A0A1S1HEW5_9SPHN</name>
<keyword evidence="2" id="KW-1003">Cell membrane</keyword>
<reference evidence="10 11" key="1">
    <citation type="submission" date="2016-09" db="EMBL/GenBank/DDBJ databases">
        <title>Metabolic pathway, cell adaptation mechanisms and a novel monoxygenase revealed through proteogenomic-transcription analysis of a Sphingomonas haloaromaticamans strain degrading the fungicide ortho-phenylphenol.</title>
        <authorList>
            <person name="Perruchon C."/>
            <person name="Papadopoulou E.S."/>
            <person name="Rousidou C."/>
            <person name="Vasileiadis S."/>
            <person name="Tanou G."/>
            <person name="Amoutzias G."/>
            <person name="Molassiotis A."/>
            <person name="Karpouzas D.G."/>
        </authorList>
    </citation>
    <scope>NUCLEOTIDE SEQUENCE [LARGE SCALE GENOMIC DNA]</scope>
    <source>
        <strain evidence="10 11">P3</strain>
    </source>
</reference>
<sequence>MASEFGTAPSMASPALQTGRGRLWSMGIGRAFRALEAGLDRERDQLFLWLPVALGAGITAWLLSPGSRQWIAFVLAALGGGLACTLLPGGTRARRIGIIGGLALAAGCALIWWRAEHVAAPRLERPLVAAFTARVIAVDRLAARDIVRLTLASPSDRELPPRIRVNVAAADLAGDILPGSRVALRARLMPPPPPAVPGAYDFARVAWFQGLGATGRALGPVERVGDTVPRGFWQTLMAWRGGLSAHVQAQVAGSAGGIAAALATGDQGGIAEADADAMRRSGLAHLLSISGLHVTAMIGATMWIMLRLLALSPALALRAPLPLIAAGGGALAGIAYTLLAGAEVPTVRSCVAALLVLVGIAMGRDAITLRLVAAGAITVLVLWPEALAGPSFQLSFAAVTAIIALHEHPRVRAFLSRRDEGILAGWGRSLAGLLLTGLVVEAALAPIALFHFHQAGLYGAFANIVAIPLTTFIVMPLEALALIADLGGLGAPLWWLAGKALALLLAIAHAAGSAPGAVKMLPSMPGGAFALMIAGGLWIALWRTRMRWIGLAPLAAGAAWALATPAPDLIVTGDGRHLALRDPDGGRLALLRPRAGDYVRDLLGEAAGVDEAGIAIDDWPGARCGPDLCAVTIDRNGRRWALLATRSPNFVDIAAMNRACATADIVVSDRRLPRSCRPRWLKIDRPFLSRTGGVAIDLARGHIRSVEAGRRGKPWAESAAAPYRNPTPAERRASGPAAVASGNQ</sequence>
<feature type="transmembrane region" description="Helical" evidence="7">
    <location>
        <begin position="524"/>
        <end position="542"/>
    </location>
</feature>
<gene>
    <name evidence="10" type="ORF">BHE75_02757</name>
</gene>
<feature type="domain" description="DUF4131" evidence="9">
    <location>
        <begin position="70"/>
        <end position="219"/>
    </location>
</feature>
<feature type="transmembrane region" description="Helical" evidence="7">
    <location>
        <begin position="70"/>
        <end position="89"/>
    </location>
</feature>
<dbReference type="InterPro" id="IPR004477">
    <property type="entry name" value="ComEC_N"/>
</dbReference>
<dbReference type="NCBIfam" id="TIGR00360">
    <property type="entry name" value="ComEC_N-term"/>
    <property type="match status" value="1"/>
</dbReference>
<organism evidence="10 11">
    <name type="scientific">Edaphosphingomonas haloaromaticamans</name>
    <dbReference type="NCBI Taxonomy" id="653954"/>
    <lineage>
        <taxon>Bacteria</taxon>
        <taxon>Pseudomonadati</taxon>
        <taxon>Pseudomonadota</taxon>
        <taxon>Alphaproteobacteria</taxon>
        <taxon>Sphingomonadales</taxon>
        <taxon>Rhizorhabdaceae</taxon>
        <taxon>Edaphosphingomonas</taxon>
    </lineage>
</organism>
<keyword evidence="5 7" id="KW-0472">Membrane</keyword>
<dbReference type="AlphaFoldDB" id="A0A1S1HEW5"/>
<feature type="transmembrane region" description="Helical" evidence="7">
    <location>
        <begin position="286"/>
        <end position="309"/>
    </location>
</feature>
<dbReference type="InterPro" id="IPR052159">
    <property type="entry name" value="Competence_DNA_uptake"/>
</dbReference>
<feature type="transmembrane region" description="Helical" evidence="7">
    <location>
        <begin position="321"/>
        <end position="339"/>
    </location>
</feature>
<feature type="transmembrane region" description="Helical" evidence="7">
    <location>
        <begin position="46"/>
        <end position="64"/>
    </location>
</feature>
<evidence type="ECO:0000256" key="1">
    <source>
        <dbReference type="ARBA" id="ARBA00004651"/>
    </source>
</evidence>
<feature type="transmembrane region" description="Helical" evidence="7">
    <location>
        <begin position="430"/>
        <end position="452"/>
    </location>
</feature>
<accession>A0A1S1HEW5</accession>
<evidence type="ECO:0000313" key="10">
    <source>
        <dbReference type="EMBL" id="OHT20755.1"/>
    </source>
</evidence>